<keyword evidence="2" id="KW-0282">Flagellum</keyword>
<name>A0ABW9Y484_9RHOB</name>
<accession>A0ABW9Y484</accession>
<evidence type="ECO:0000313" key="3">
    <source>
        <dbReference type="Proteomes" id="UP001517376"/>
    </source>
</evidence>
<evidence type="ECO:0000256" key="1">
    <source>
        <dbReference type="SAM" id="MobiDB-lite"/>
    </source>
</evidence>
<comment type="caution">
    <text evidence="2">The sequence shown here is derived from an EMBL/GenBank/DDBJ whole genome shotgun (WGS) entry which is preliminary data.</text>
</comment>
<evidence type="ECO:0000313" key="2">
    <source>
        <dbReference type="EMBL" id="NBE07367.1"/>
    </source>
</evidence>
<sequence>MAPLKLEDFTSAQAEPEVSPTRNDREEEIRLGAYEEGYGAGWEDAVTAQSDARAEREAEATRNLQMLAFGYQEVRHHILRSLEPFLNDVAAQLLPRVARASLAPVIAETLMPLAERLADTPVLLRVAPDVHDLVERLLPPISQGIPMILRVDPQLDEGQVMIATAKAEARVDLDAASAAIARAISDFFELQITEQAHAG</sequence>
<protein>
    <submittedName>
        <fullName evidence="2">Flagellar biosynthesis protein</fullName>
    </submittedName>
</protein>
<keyword evidence="2" id="KW-0966">Cell projection</keyword>
<organism evidence="2 3">
    <name type="scientific">Paragemmobacter ruber</name>
    <dbReference type="NCBI Taxonomy" id="1985673"/>
    <lineage>
        <taxon>Bacteria</taxon>
        <taxon>Pseudomonadati</taxon>
        <taxon>Pseudomonadota</taxon>
        <taxon>Alphaproteobacteria</taxon>
        <taxon>Rhodobacterales</taxon>
        <taxon>Paracoccaceae</taxon>
        <taxon>Paragemmobacter</taxon>
    </lineage>
</organism>
<dbReference type="Proteomes" id="UP001517376">
    <property type="component" value="Unassembled WGS sequence"/>
</dbReference>
<feature type="region of interest" description="Disordered" evidence="1">
    <location>
        <begin position="1"/>
        <end position="28"/>
    </location>
</feature>
<keyword evidence="3" id="KW-1185">Reference proteome</keyword>
<dbReference type="RefSeq" id="WP_161766285.1">
    <property type="nucleotide sequence ID" value="NZ_JAAATW010000001.1"/>
</dbReference>
<keyword evidence="2" id="KW-0969">Cilium</keyword>
<dbReference type="EMBL" id="JAAATW010000001">
    <property type="protein sequence ID" value="NBE07367.1"/>
    <property type="molecule type" value="Genomic_DNA"/>
</dbReference>
<reference evidence="3" key="1">
    <citation type="submission" date="2020-01" db="EMBL/GenBank/DDBJ databases">
        <title>Sphingomonas sp. strain CSW-10.</title>
        <authorList>
            <person name="Chen W.-M."/>
        </authorList>
    </citation>
    <scope>NUCLEOTIDE SEQUENCE [LARGE SCALE GENOMIC DNA]</scope>
    <source>
        <strain evidence="3">CCP-1</strain>
    </source>
</reference>
<proteinExistence type="predicted"/>
<gene>
    <name evidence="2" type="ORF">GU920_07460</name>
</gene>